<dbReference type="Proteomes" id="UP000012106">
    <property type="component" value="Unassembled WGS sequence"/>
</dbReference>
<gene>
    <name evidence="2" type="ORF">LEP1GSC063_3612</name>
</gene>
<feature type="domain" description="Insertion element IS402-like" evidence="1">
    <location>
        <begin position="12"/>
        <end position="85"/>
    </location>
</feature>
<evidence type="ECO:0000313" key="3">
    <source>
        <dbReference type="Proteomes" id="UP000012106"/>
    </source>
</evidence>
<dbReference type="InterPro" id="IPR025161">
    <property type="entry name" value="IS402-like_dom"/>
</dbReference>
<organism evidence="2 3">
    <name type="scientific">Leptospira santarosai serovar Arenal str. MAVJ 401</name>
    <dbReference type="NCBI Taxonomy" id="1049976"/>
    <lineage>
        <taxon>Bacteria</taxon>
        <taxon>Pseudomonadati</taxon>
        <taxon>Spirochaetota</taxon>
        <taxon>Spirochaetia</taxon>
        <taxon>Leptospirales</taxon>
        <taxon>Leptospiraceae</taxon>
        <taxon>Leptospira</taxon>
    </lineage>
</organism>
<accession>M6JK88</accession>
<dbReference type="PANTHER" id="PTHR46637:SF1">
    <property type="entry name" value="BLL5188 PROTEIN"/>
    <property type="match status" value="1"/>
</dbReference>
<evidence type="ECO:0000313" key="2">
    <source>
        <dbReference type="EMBL" id="EMN22339.1"/>
    </source>
</evidence>
<name>M6JK88_9LEPT</name>
<dbReference type="Pfam" id="PF13340">
    <property type="entry name" value="DUF4096"/>
    <property type="match status" value="1"/>
</dbReference>
<dbReference type="AlphaFoldDB" id="M6JK88"/>
<dbReference type="InterPro" id="IPR052909">
    <property type="entry name" value="Transposase_6_like"/>
</dbReference>
<reference evidence="2 3" key="1">
    <citation type="submission" date="2013-01" db="EMBL/GenBank/DDBJ databases">
        <authorList>
            <person name="Harkins D.M."/>
            <person name="Durkin A.S."/>
            <person name="Brinkac L.M."/>
            <person name="Haft D.H."/>
            <person name="Selengut J.D."/>
            <person name="Sanka R."/>
            <person name="DePew J."/>
            <person name="Purushe J."/>
            <person name="Hartskeerl R.A."/>
            <person name="Ahmed A."/>
            <person name="van der Linden H."/>
            <person name="Goris M.G.A."/>
            <person name="Vinetz J.M."/>
            <person name="Sutton G.G."/>
            <person name="Nierman W.C."/>
            <person name="Fouts D.E."/>
        </authorList>
    </citation>
    <scope>NUCLEOTIDE SEQUENCE [LARGE SCALE GENOMIC DNA]</scope>
    <source>
        <strain evidence="2 3">MAVJ 401</strain>
    </source>
</reference>
<evidence type="ECO:0000259" key="1">
    <source>
        <dbReference type="Pfam" id="PF13340"/>
    </source>
</evidence>
<comment type="caution">
    <text evidence="2">The sequence shown here is derived from an EMBL/GenBank/DDBJ whole genome shotgun (WGS) entry which is preliminary data.</text>
</comment>
<protein>
    <recommendedName>
        <fullName evidence="1">Insertion element IS402-like domain-containing protein</fullName>
    </recommendedName>
</protein>
<sequence>MKRELGRLDIPESIWKKFQPFLPKNKQDPSKGGRPRLDDRVAMAAIFYRVRTGVQWRYIPPMFGSKSTLHRRFQEWVAAGVFDKIEKEALKLYERSVKIRTKRMAADGSFARAPKGGLSRVQTRRIAAKEALKGIFSSIGVEHM</sequence>
<dbReference type="PANTHER" id="PTHR46637">
    <property type="entry name" value="TIS1421-TRANSPOSASE PROTEIN A"/>
    <property type="match status" value="1"/>
</dbReference>
<dbReference type="EMBL" id="AHMU02000032">
    <property type="protein sequence ID" value="EMN22339.1"/>
    <property type="molecule type" value="Genomic_DNA"/>
</dbReference>
<proteinExistence type="predicted"/>